<keyword evidence="3" id="KW-1185">Reference proteome</keyword>
<evidence type="ECO:0000313" key="3">
    <source>
        <dbReference type="Proteomes" id="UP001194746"/>
    </source>
</evidence>
<name>A0AAD4CJX7_ASPNN</name>
<organism evidence="2 3">
    <name type="scientific">Aspergillus nanangensis</name>
    <dbReference type="NCBI Taxonomy" id="2582783"/>
    <lineage>
        <taxon>Eukaryota</taxon>
        <taxon>Fungi</taxon>
        <taxon>Dikarya</taxon>
        <taxon>Ascomycota</taxon>
        <taxon>Pezizomycotina</taxon>
        <taxon>Eurotiomycetes</taxon>
        <taxon>Eurotiomycetidae</taxon>
        <taxon>Eurotiales</taxon>
        <taxon>Aspergillaceae</taxon>
        <taxon>Aspergillus</taxon>
        <taxon>Aspergillus subgen. Circumdati</taxon>
    </lineage>
</organism>
<keyword evidence="1" id="KW-1133">Transmembrane helix</keyword>
<evidence type="ECO:0000313" key="2">
    <source>
        <dbReference type="EMBL" id="KAF9887916.1"/>
    </source>
</evidence>
<comment type="caution">
    <text evidence="2">The sequence shown here is derived from an EMBL/GenBank/DDBJ whole genome shotgun (WGS) entry which is preliminary data.</text>
</comment>
<reference evidence="2" key="1">
    <citation type="journal article" date="2019" name="Beilstein J. Org. Chem.">
        <title>Nanangenines: drimane sesquiterpenoids as the dominant metabolite cohort of a novel Australian fungus, Aspergillus nanangensis.</title>
        <authorList>
            <person name="Lacey H.J."/>
            <person name="Gilchrist C.L.M."/>
            <person name="Crombie A."/>
            <person name="Kalaitzis J.A."/>
            <person name="Vuong D."/>
            <person name="Rutledge P.J."/>
            <person name="Turner P."/>
            <person name="Pitt J.I."/>
            <person name="Lacey E."/>
            <person name="Chooi Y.H."/>
            <person name="Piggott A.M."/>
        </authorList>
    </citation>
    <scope>NUCLEOTIDE SEQUENCE</scope>
    <source>
        <strain evidence="2">MST-FP2251</strain>
    </source>
</reference>
<accession>A0AAD4CJX7</accession>
<dbReference type="EMBL" id="VCAU01000054">
    <property type="protein sequence ID" value="KAF9887916.1"/>
    <property type="molecule type" value="Genomic_DNA"/>
</dbReference>
<feature type="transmembrane region" description="Helical" evidence="1">
    <location>
        <begin position="78"/>
        <end position="99"/>
    </location>
</feature>
<protein>
    <submittedName>
        <fullName evidence="2">Uncharacterized protein</fullName>
    </submittedName>
</protein>
<gene>
    <name evidence="2" type="ORF">FE257_009438</name>
</gene>
<evidence type="ECO:0000256" key="1">
    <source>
        <dbReference type="SAM" id="Phobius"/>
    </source>
</evidence>
<reference evidence="2" key="2">
    <citation type="submission" date="2020-02" db="EMBL/GenBank/DDBJ databases">
        <authorList>
            <person name="Gilchrist C.L.M."/>
            <person name="Chooi Y.-H."/>
        </authorList>
    </citation>
    <scope>NUCLEOTIDE SEQUENCE</scope>
    <source>
        <strain evidence="2">MST-FP2251</strain>
    </source>
</reference>
<keyword evidence="1" id="KW-0812">Transmembrane</keyword>
<keyword evidence="1" id="KW-0472">Membrane</keyword>
<sequence>MRFTLFPKKTPIPAENIDLEEGTQSVSIAVPKRTFQHISLPTDPPLTGDLPYRDLKPYEIPEAESRCWSISPARCDNICVSFLAALVLGIVLVLFLWFMGVIHG</sequence>
<dbReference type="Proteomes" id="UP001194746">
    <property type="component" value="Unassembled WGS sequence"/>
</dbReference>
<proteinExistence type="predicted"/>
<dbReference type="AlphaFoldDB" id="A0AAD4CJX7"/>